<reference evidence="2 3" key="1">
    <citation type="submission" date="2018-05" db="EMBL/GenBank/DDBJ databases">
        <title>Nocardioides silvaticus genome.</title>
        <authorList>
            <person name="Li C."/>
            <person name="Wang G."/>
        </authorList>
    </citation>
    <scope>NUCLEOTIDE SEQUENCE [LARGE SCALE GENOMIC DNA]</scope>
    <source>
        <strain evidence="2 3">CCTCC AB 2018079</strain>
    </source>
</reference>
<dbReference type="OrthoDB" id="3251785at2"/>
<dbReference type="InterPro" id="IPR000683">
    <property type="entry name" value="Gfo/Idh/MocA-like_OxRdtase_N"/>
</dbReference>
<dbReference type="GO" id="GO:0000166">
    <property type="term" value="F:nucleotide binding"/>
    <property type="evidence" value="ECO:0007669"/>
    <property type="project" value="InterPro"/>
</dbReference>
<dbReference type="InterPro" id="IPR052515">
    <property type="entry name" value="Gfo/Idh/MocA_Oxidoreductase"/>
</dbReference>
<dbReference type="AlphaFoldDB" id="A0A316TAN3"/>
<evidence type="ECO:0000313" key="3">
    <source>
        <dbReference type="Proteomes" id="UP000245507"/>
    </source>
</evidence>
<organism evidence="2 3">
    <name type="scientific">Nocardioides silvaticus</name>
    <dbReference type="NCBI Taxonomy" id="2201891"/>
    <lineage>
        <taxon>Bacteria</taxon>
        <taxon>Bacillati</taxon>
        <taxon>Actinomycetota</taxon>
        <taxon>Actinomycetes</taxon>
        <taxon>Propionibacteriales</taxon>
        <taxon>Nocardioidaceae</taxon>
        <taxon>Nocardioides</taxon>
    </lineage>
</organism>
<evidence type="ECO:0000259" key="1">
    <source>
        <dbReference type="Pfam" id="PF01408"/>
    </source>
</evidence>
<comment type="caution">
    <text evidence="2">The sequence shown here is derived from an EMBL/GenBank/DDBJ whole genome shotgun (WGS) entry which is preliminary data.</text>
</comment>
<name>A0A316TAN3_9ACTN</name>
<dbReference type="SUPFAM" id="SSF51735">
    <property type="entry name" value="NAD(P)-binding Rossmann-fold domains"/>
    <property type="match status" value="1"/>
</dbReference>
<dbReference type="PANTHER" id="PTHR43249">
    <property type="entry name" value="UDP-N-ACETYL-2-AMINO-2-DEOXY-D-GLUCURONATE OXIDASE"/>
    <property type="match status" value="1"/>
</dbReference>
<feature type="domain" description="Gfo/Idh/MocA-like oxidoreductase N-terminal" evidence="1">
    <location>
        <begin position="9"/>
        <end position="120"/>
    </location>
</feature>
<dbReference type="Gene3D" id="3.40.50.720">
    <property type="entry name" value="NAD(P)-binding Rossmann-like Domain"/>
    <property type="match status" value="1"/>
</dbReference>
<dbReference type="RefSeq" id="WP_109696851.1">
    <property type="nucleotide sequence ID" value="NZ_QGDD01000010.1"/>
</dbReference>
<keyword evidence="3" id="KW-1185">Reference proteome</keyword>
<gene>
    <name evidence="2" type="ORF">DJ010_19360</name>
</gene>
<protein>
    <recommendedName>
        <fullName evidence="1">Gfo/Idh/MocA-like oxidoreductase N-terminal domain-containing protein</fullName>
    </recommendedName>
</protein>
<sequence>MTAQTTRDVLMVGLGTIATTHLHVLDQRADVRVVAGVDPQPSEQPFPVFASVEAALAEAPEPDLVVVATPTDTHPALVQEVLRSTGALVLSEKPLARDLATIRALEQAEPDLADRVKVAHHFAFSPEIEWARSVAAAHPQWGPPSHILSVFNDAYGGFSAERRASYVSTWVDSGPNQLSLLGAFVGGWRLLDHDDRGDRSVTTLAHDGGTTVLTSNWLAADSSKQTTIDYAGGARIRMDHTSMTGVVLEGGRVVEHHGYTGTAGRKEAHYLGLYDVLLRDPSDSRLGVPLATDIAALLEAGELAAAATTIRWTDA</sequence>
<dbReference type="Pfam" id="PF01408">
    <property type="entry name" value="GFO_IDH_MocA"/>
    <property type="match status" value="1"/>
</dbReference>
<proteinExistence type="predicted"/>
<evidence type="ECO:0000313" key="2">
    <source>
        <dbReference type="EMBL" id="PWN01317.1"/>
    </source>
</evidence>
<accession>A0A316TAN3</accession>
<dbReference type="InterPro" id="IPR036291">
    <property type="entry name" value="NAD(P)-bd_dom_sf"/>
</dbReference>
<dbReference type="Proteomes" id="UP000245507">
    <property type="component" value="Unassembled WGS sequence"/>
</dbReference>
<dbReference type="EMBL" id="QGDD01000010">
    <property type="protein sequence ID" value="PWN01317.1"/>
    <property type="molecule type" value="Genomic_DNA"/>
</dbReference>
<dbReference type="PANTHER" id="PTHR43249:SF1">
    <property type="entry name" value="D-GLUCOSIDE 3-DEHYDROGENASE"/>
    <property type="match status" value="1"/>
</dbReference>